<proteinExistence type="predicted"/>
<reference evidence="1 2" key="1">
    <citation type="submission" date="2020-05" db="EMBL/GenBank/DDBJ databases">
        <authorList>
            <person name="Khan S.A."/>
            <person name="Jeon C.O."/>
            <person name="Chun B.H."/>
        </authorList>
    </citation>
    <scope>NUCLEOTIDE SEQUENCE [LARGE SCALE GENOMIC DNA]</scope>
    <source>
        <strain evidence="1 2">S1162</strain>
    </source>
</reference>
<keyword evidence="2" id="KW-1185">Reference proteome</keyword>
<evidence type="ECO:0000313" key="2">
    <source>
        <dbReference type="Proteomes" id="UP000566071"/>
    </source>
</evidence>
<sequence>MIKRFTLSILLLAIFGIAKAQITTYPKVTGFVAVLQPLTTGPKPALPAILATRM</sequence>
<accession>A0ABX1W1F9</accession>
<comment type="caution">
    <text evidence="1">The sequence shown here is derived from an EMBL/GenBank/DDBJ whole genome shotgun (WGS) entry which is preliminary data.</text>
</comment>
<protein>
    <submittedName>
        <fullName evidence="1">Uncharacterized protein</fullName>
    </submittedName>
</protein>
<dbReference type="EMBL" id="JABFCR010000002">
    <property type="protein sequence ID" value="NNU33064.1"/>
    <property type="molecule type" value="Genomic_DNA"/>
</dbReference>
<evidence type="ECO:0000313" key="1">
    <source>
        <dbReference type="EMBL" id="NNU33064.1"/>
    </source>
</evidence>
<name>A0ABX1W1F9_9SPHI</name>
<gene>
    <name evidence="1" type="ORF">HK413_00590</name>
</gene>
<organism evidence="1 2">
    <name type="scientific">Mucilaginibacter humi</name>
    <dbReference type="NCBI Taxonomy" id="2732510"/>
    <lineage>
        <taxon>Bacteria</taxon>
        <taxon>Pseudomonadati</taxon>
        <taxon>Bacteroidota</taxon>
        <taxon>Sphingobacteriia</taxon>
        <taxon>Sphingobacteriales</taxon>
        <taxon>Sphingobacteriaceae</taxon>
        <taxon>Mucilaginibacter</taxon>
    </lineage>
</organism>
<dbReference type="Proteomes" id="UP000566071">
    <property type="component" value="Unassembled WGS sequence"/>
</dbReference>